<dbReference type="PANTHER" id="PTHR38934:SF6">
    <property type="entry name" value="CHROMOSOME UNDETERMINED SCAFFOLD_176, WHOLE GENOME SHOTGUN SEQUENCE"/>
    <property type="match status" value="1"/>
</dbReference>
<comment type="caution">
    <text evidence="4">The sequence shown here is derived from an EMBL/GenBank/DDBJ whole genome shotgun (WGS) entry which is preliminary data.</text>
</comment>
<evidence type="ECO:0000256" key="2">
    <source>
        <dbReference type="ARBA" id="ARBA00022737"/>
    </source>
</evidence>
<dbReference type="OrthoDB" id="5520129at2"/>
<dbReference type="InterPro" id="IPR011936">
    <property type="entry name" value="Myxo_disulph_rpt"/>
</dbReference>
<keyword evidence="2" id="KW-0677">Repeat</keyword>
<organism evidence="4 5">
    <name type="scientific">Enhygromyxa salina</name>
    <dbReference type="NCBI Taxonomy" id="215803"/>
    <lineage>
        <taxon>Bacteria</taxon>
        <taxon>Pseudomonadati</taxon>
        <taxon>Myxococcota</taxon>
        <taxon>Polyangia</taxon>
        <taxon>Nannocystales</taxon>
        <taxon>Nannocystaceae</taxon>
        <taxon>Enhygromyxa</taxon>
    </lineage>
</organism>
<keyword evidence="3" id="KW-1015">Disulfide bond</keyword>
<gene>
    <name evidence="4" type="ORF">ENSA7_78180</name>
</gene>
<evidence type="ECO:0000256" key="3">
    <source>
        <dbReference type="ARBA" id="ARBA00023157"/>
    </source>
</evidence>
<dbReference type="PANTHER" id="PTHR38934">
    <property type="entry name" value="HYPHALLY REGULATED CELL WALL PROTEIN 1"/>
    <property type="match status" value="1"/>
</dbReference>
<evidence type="ECO:0000313" key="4">
    <source>
        <dbReference type="EMBL" id="PRP94281.1"/>
    </source>
</evidence>
<sequence>MTGCLAASCGDGFVHEGVEQCDDGNDNDADGCNSMCMPGSCGDGIIQDGEQCDDGNADTTDDCPACELAFCGDGYTQAGVEECDDGNMDDTDACLPTFCIEASCGDGFLQAGVEMCDDGNLDDDDACPTSCEDSYCGDGFEFDGVEECDDGNNMSNDGCSATCEGEFLPVCSQGVDPGTNAPWVVCAADADSAWISANTMGQYHPELICQNMGYDTVGAAGGNCGNVCGYCQQGTSCMNPGTMQFDFGAWNGQGNCGADMLGPLICQTVHWTCVNN</sequence>
<accession>A0A2S9XNM2</accession>
<dbReference type="Pfam" id="PF13948">
    <property type="entry name" value="DUF4215"/>
    <property type="match status" value="2"/>
</dbReference>
<dbReference type="EMBL" id="PVNL01000142">
    <property type="protein sequence ID" value="PRP94281.1"/>
    <property type="molecule type" value="Genomic_DNA"/>
</dbReference>
<name>A0A2S9XNM2_9BACT</name>
<keyword evidence="1" id="KW-0732">Signal</keyword>
<dbReference type="NCBIfam" id="TIGR02232">
    <property type="entry name" value="myxo_disulf_rpt"/>
    <property type="match status" value="5"/>
</dbReference>
<reference evidence="4 5" key="1">
    <citation type="submission" date="2018-03" db="EMBL/GenBank/DDBJ databases">
        <title>Draft Genome Sequences of the Obligatory Marine Myxobacteria Enhygromyxa salina SWB007.</title>
        <authorList>
            <person name="Poehlein A."/>
            <person name="Moghaddam J.A."/>
            <person name="Harms H."/>
            <person name="Alanjari M."/>
            <person name="Koenig G.M."/>
            <person name="Daniel R."/>
            <person name="Schaeberle T.F."/>
        </authorList>
    </citation>
    <scope>NUCLEOTIDE SEQUENCE [LARGE SCALE GENOMIC DNA]</scope>
    <source>
        <strain evidence="4 5">SWB007</strain>
    </source>
</reference>
<dbReference type="AlphaFoldDB" id="A0A2S9XNM2"/>
<proteinExistence type="predicted"/>
<evidence type="ECO:0000313" key="5">
    <source>
        <dbReference type="Proteomes" id="UP000238823"/>
    </source>
</evidence>
<dbReference type="Proteomes" id="UP000238823">
    <property type="component" value="Unassembled WGS sequence"/>
</dbReference>
<evidence type="ECO:0000256" key="1">
    <source>
        <dbReference type="ARBA" id="ARBA00022729"/>
    </source>
</evidence>
<dbReference type="RefSeq" id="WP_106094585.1">
    <property type="nucleotide sequence ID" value="NZ_PVNL01000142.1"/>
</dbReference>
<evidence type="ECO:0008006" key="6">
    <source>
        <dbReference type="Google" id="ProtNLM"/>
    </source>
</evidence>
<protein>
    <recommendedName>
        <fullName evidence="6">Multiple EGF-like-domain protein 3</fullName>
    </recommendedName>
</protein>